<reference evidence="3 4" key="1">
    <citation type="submission" date="2016-07" db="EMBL/GenBank/DDBJ databases">
        <title>Multiple horizontal gene transfer events from other fungi enriched the ability of initially mycotrophic Trichoderma (Ascomycota) to feed on dead plant biomass.</title>
        <authorList>
            <consortium name="DOE Joint Genome Institute"/>
            <person name="Aerts A."/>
            <person name="Atanasova L."/>
            <person name="Chenthamara K."/>
            <person name="Zhang J."/>
            <person name="Grujic M."/>
            <person name="Henrissat B."/>
            <person name="Kuo A."/>
            <person name="Salamov A."/>
            <person name="Lipzen A."/>
            <person name="Labutti K."/>
            <person name="Barry K."/>
            <person name="Miao Y."/>
            <person name="Rahimi M.J."/>
            <person name="Shen Q."/>
            <person name="Grigoriev I.V."/>
            <person name="Kubicek C.P."/>
            <person name="Druzhinina I.S."/>
        </authorList>
    </citation>
    <scope>NUCLEOTIDE SEQUENCE [LARGE SCALE GENOMIC DNA]</scope>
    <source>
        <strain evidence="3 4">ATCC 18648</strain>
    </source>
</reference>
<dbReference type="GO" id="GO:0016791">
    <property type="term" value="F:phosphatase activity"/>
    <property type="evidence" value="ECO:0007669"/>
    <property type="project" value="UniProtKB-ARBA"/>
</dbReference>
<proteinExistence type="predicted"/>
<keyword evidence="4" id="KW-1185">Reference proteome</keyword>
<organism evidence="3 4">
    <name type="scientific">Trichoderma longibrachiatum ATCC 18648</name>
    <dbReference type="NCBI Taxonomy" id="983965"/>
    <lineage>
        <taxon>Eukaryota</taxon>
        <taxon>Fungi</taxon>
        <taxon>Dikarya</taxon>
        <taxon>Ascomycota</taxon>
        <taxon>Pezizomycotina</taxon>
        <taxon>Sordariomycetes</taxon>
        <taxon>Hypocreomycetidae</taxon>
        <taxon>Hypocreales</taxon>
        <taxon>Hypocreaceae</taxon>
        <taxon>Trichoderma</taxon>
    </lineage>
</organism>
<evidence type="ECO:0000313" key="4">
    <source>
        <dbReference type="Proteomes" id="UP000240760"/>
    </source>
</evidence>
<evidence type="ECO:0000259" key="2">
    <source>
        <dbReference type="Pfam" id="PF22784"/>
    </source>
</evidence>
<dbReference type="InterPro" id="IPR029021">
    <property type="entry name" value="Prot-tyrosine_phosphatase-like"/>
</dbReference>
<dbReference type="STRING" id="983965.A0A2T4C257"/>
<gene>
    <name evidence="3" type="ORF">M440DRAFT_1378178</name>
</gene>
<feature type="domain" description="Swiss Army Knife protein DSP-PTPase phosphatase" evidence="2">
    <location>
        <begin position="177"/>
        <end position="292"/>
    </location>
</feature>
<dbReference type="InterPro" id="IPR057023">
    <property type="entry name" value="PTP-SAK"/>
</dbReference>
<dbReference type="Proteomes" id="UP000240760">
    <property type="component" value="Unassembled WGS sequence"/>
</dbReference>
<protein>
    <recommendedName>
        <fullName evidence="2">Swiss Army Knife protein DSP-PTPase phosphatase domain-containing protein</fullName>
    </recommendedName>
</protein>
<name>A0A2T4C257_TRILO</name>
<dbReference type="EMBL" id="KZ679133">
    <property type="protein sequence ID" value="PTB75657.1"/>
    <property type="molecule type" value="Genomic_DNA"/>
</dbReference>
<dbReference type="SUPFAM" id="SSF52799">
    <property type="entry name" value="(Phosphotyrosine protein) phosphatases II"/>
    <property type="match status" value="1"/>
</dbReference>
<dbReference type="Gene3D" id="3.90.190.10">
    <property type="entry name" value="Protein tyrosine phosphatase superfamily"/>
    <property type="match status" value="1"/>
</dbReference>
<keyword evidence="1" id="KW-0378">Hydrolase</keyword>
<sequence length="344" mass="38442">MTVIPFRQSIPKSVLSPDPAPSVKVLKQQVSMPLPGLGDDCLEIDQEFFISLYGTDEVFTAEGKSLRVRPYINKRTQLWKCVRDSSNRFAFMNQATRMFLGRDKHENLGCSAPRHGEWESLTFTKLTTGGYELTVPFESRLSHVERAADSGGPYMTVTIIFVQPIGLHKFNAGPFLNFRWVVPGRLARSSAPHYRSSDLDQNMDAEALEYLKDQGITGIISLNTCCLPATAVTRIQEYGMTYDHIPVAESCAPTMDQFRELWDVFRCQTVTLVYSGFGFGRTGTAVCALQLYSHRALSDVGFRMNCVVTPDQLGALNILRSVLQQTLPASEVFRPDEGCQSTNK</sequence>
<dbReference type="OrthoDB" id="432447at2759"/>
<dbReference type="Pfam" id="PF22784">
    <property type="entry name" value="PTP-SAK"/>
    <property type="match status" value="1"/>
</dbReference>
<evidence type="ECO:0000256" key="1">
    <source>
        <dbReference type="ARBA" id="ARBA00022801"/>
    </source>
</evidence>
<dbReference type="AlphaFoldDB" id="A0A2T4C257"/>
<evidence type="ECO:0000313" key="3">
    <source>
        <dbReference type="EMBL" id="PTB75657.1"/>
    </source>
</evidence>
<accession>A0A2T4C257</accession>